<dbReference type="RefSeq" id="XP_002509336.1">
    <property type="nucleotide sequence ID" value="XM_002509290.1"/>
</dbReference>
<dbReference type="GeneID" id="8248221"/>
<evidence type="ECO:0000313" key="4">
    <source>
        <dbReference type="EMBL" id="ACO70594.1"/>
    </source>
</evidence>
<dbReference type="InterPro" id="IPR045138">
    <property type="entry name" value="MeCP2/MBD4"/>
</dbReference>
<dbReference type="KEGG" id="mis:MICPUN_109256"/>
<dbReference type="PANTHER" id="PTHR15074">
    <property type="entry name" value="METHYL-CPG-BINDING PROTEIN"/>
    <property type="match status" value="1"/>
</dbReference>
<dbReference type="SUPFAM" id="SSF48150">
    <property type="entry name" value="DNA-glycosylase"/>
    <property type="match status" value="1"/>
</dbReference>
<evidence type="ECO:0008006" key="6">
    <source>
        <dbReference type="Google" id="ProtNLM"/>
    </source>
</evidence>
<evidence type="ECO:0000313" key="5">
    <source>
        <dbReference type="Proteomes" id="UP000002009"/>
    </source>
</evidence>
<dbReference type="PANTHER" id="PTHR15074:SF0">
    <property type="entry name" value="METHYL-CPG-BINDING DOMAIN PROTEIN 4-LIKE PROTEIN"/>
    <property type="match status" value="1"/>
</dbReference>
<proteinExistence type="predicted"/>
<gene>
    <name evidence="4" type="ORF">MICPUN_109256</name>
</gene>
<evidence type="ECO:0000256" key="2">
    <source>
        <dbReference type="ARBA" id="ARBA00023242"/>
    </source>
</evidence>
<dbReference type="Proteomes" id="UP000002009">
    <property type="component" value="Chromosome 12"/>
</dbReference>
<dbReference type="GO" id="GO:0005634">
    <property type="term" value="C:nucleus"/>
    <property type="evidence" value="ECO:0007669"/>
    <property type="project" value="UniProtKB-SubCell"/>
</dbReference>
<dbReference type="AlphaFoldDB" id="C1FJH0"/>
<dbReference type="InterPro" id="IPR011257">
    <property type="entry name" value="DNA_glycosylase"/>
</dbReference>
<sequence>MMLNCTTRLQVDRVLWRLFLLVPTPEDAVALGALRDGGNDGFDGKSGLDRIEEILRPLGLHRKRARALVKLSEDYVAARGAAPLPGPPGATGSDDDDDDGGGGRGSLGGFFGSSRRLSAPVASLHGVGAYASDAHALFCEGTLGVAPRDHALRWWYAWALERRESERRERRAARG</sequence>
<reference evidence="4 5" key="1">
    <citation type="journal article" date="2009" name="Science">
        <title>Green evolution and dynamic adaptations revealed by genomes of the marine picoeukaryotes Micromonas.</title>
        <authorList>
            <person name="Worden A.Z."/>
            <person name="Lee J.H."/>
            <person name="Mock T."/>
            <person name="Rouze P."/>
            <person name="Simmons M.P."/>
            <person name="Aerts A.L."/>
            <person name="Allen A.E."/>
            <person name="Cuvelier M.L."/>
            <person name="Derelle E."/>
            <person name="Everett M.V."/>
            <person name="Foulon E."/>
            <person name="Grimwood J."/>
            <person name="Gundlach H."/>
            <person name="Henrissat B."/>
            <person name="Napoli C."/>
            <person name="McDonald S.M."/>
            <person name="Parker M.S."/>
            <person name="Rombauts S."/>
            <person name="Salamov A."/>
            <person name="Von Dassow P."/>
            <person name="Badger J.H."/>
            <person name="Coutinho P.M."/>
            <person name="Demir E."/>
            <person name="Dubchak I."/>
            <person name="Gentemann C."/>
            <person name="Eikrem W."/>
            <person name="Gready J.E."/>
            <person name="John U."/>
            <person name="Lanier W."/>
            <person name="Lindquist E.A."/>
            <person name="Lucas S."/>
            <person name="Mayer K.F."/>
            <person name="Moreau H."/>
            <person name="Not F."/>
            <person name="Otillar R."/>
            <person name="Panaud O."/>
            <person name="Pangilinan J."/>
            <person name="Paulsen I."/>
            <person name="Piegu B."/>
            <person name="Poliakov A."/>
            <person name="Robbens S."/>
            <person name="Schmutz J."/>
            <person name="Toulza E."/>
            <person name="Wyss T."/>
            <person name="Zelensky A."/>
            <person name="Zhou K."/>
            <person name="Armbrust E.V."/>
            <person name="Bhattacharya D."/>
            <person name="Goodenough U.W."/>
            <person name="Van de Peer Y."/>
            <person name="Grigoriev I.V."/>
        </authorList>
    </citation>
    <scope>NUCLEOTIDE SEQUENCE [LARGE SCALE GENOMIC DNA]</scope>
    <source>
        <strain evidence="5">RCC299 / NOUM17</strain>
    </source>
</reference>
<evidence type="ECO:0000256" key="3">
    <source>
        <dbReference type="SAM" id="MobiDB-lite"/>
    </source>
</evidence>
<dbReference type="OMA" id="HALRWWY"/>
<organism evidence="4 5">
    <name type="scientific">Micromonas commoda (strain RCC299 / NOUM17 / CCMP2709)</name>
    <name type="common">Picoplanktonic green alga</name>
    <dbReference type="NCBI Taxonomy" id="296587"/>
    <lineage>
        <taxon>Eukaryota</taxon>
        <taxon>Viridiplantae</taxon>
        <taxon>Chlorophyta</taxon>
        <taxon>Mamiellophyceae</taxon>
        <taxon>Mamiellales</taxon>
        <taxon>Mamiellaceae</taxon>
        <taxon>Micromonas</taxon>
    </lineage>
</organism>
<evidence type="ECO:0000256" key="1">
    <source>
        <dbReference type="ARBA" id="ARBA00004123"/>
    </source>
</evidence>
<feature type="region of interest" description="Disordered" evidence="3">
    <location>
        <begin position="79"/>
        <end position="105"/>
    </location>
</feature>
<keyword evidence="2" id="KW-0539">Nucleus</keyword>
<dbReference type="STRING" id="296587.C1FJH0"/>
<dbReference type="EMBL" id="CP001577">
    <property type="protein sequence ID" value="ACO70594.1"/>
    <property type="molecule type" value="Genomic_DNA"/>
</dbReference>
<protein>
    <recommendedName>
        <fullName evidence="6">HhH-GPD domain-containing protein</fullName>
    </recommendedName>
</protein>
<accession>C1FJH0</accession>
<dbReference type="GO" id="GO:0006281">
    <property type="term" value="P:DNA repair"/>
    <property type="evidence" value="ECO:0007669"/>
    <property type="project" value="InterPro"/>
</dbReference>
<comment type="subcellular location">
    <subcellularLocation>
        <location evidence="1">Nucleus</location>
    </subcellularLocation>
</comment>
<dbReference type="GO" id="GO:0003824">
    <property type="term" value="F:catalytic activity"/>
    <property type="evidence" value="ECO:0007669"/>
    <property type="project" value="InterPro"/>
</dbReference>
<name>C1FJH0_MICCC</name>
<dbReference type="GO" id="GO:0003677">
    <property type="term" value="F:DNA binding"/>
    <property type="evidence" value="ECO:0007669"/>
    <property type="project" value="InterPro"/>
</dbReference>
<dbReference type="Gene3D" id="1.10.340.30">
    <property type="entry name" value="Hypothetical protein, domain 2"/>
    <property type="match status" value="1"/>
</dbReference>
<dbReference type="InParanoid" id="C1FJH0"/>
<keyword evidence="5" id="KW-1185">Reference proteome</keyword>
<dbReference type="OrthoDB" id="10265068at2759"/>